<name>A0A0H5Q6G8_9ZZZZ</name>
<dbReference type="EMBL" id="LN853908">
    <property type="protein sequence ID" value="CRY97000.1"/>
    <property type="molecule type" value="Genomic_DNA"/>
</dbReference>
<sequence>MARISGMFNKAYKLALLGLFAMISLFIYVSSDTISANSVDVNTNNTEYVNTAISEVIQKNVRVIKNADGSVKVYIKNKNEVANKLAENGYSYTQVDTALEQINNYFEENKDEFVPSYSVFRKGGGTCSKALQFIGYVHSGAYAAAGALLGVSGPAVVIAPILIGLVYQAGSLLC</sequence>
<geneLocation type="plasmid" evidence="1">
    <name>pRGFK1346</name>
</geneLocation>
<proteinExistence type="predicted"/>
<dbReference type="AlphaFoldDB" id="A0A0H5Q6G8"/>
<evidence type="ECO:0000313" key="1">
    <source>
        <dbReference type="EMBL" id="CRY97000.1"/>
    </source>
</evidence>
<keyword evidence="1" id="KW-0614">Plasmid</keyword>
<reference evidence="1" key="2">
    <citation type="submission" date="2015-07" db="EMBL/GenBank/DDBJ databases">
        <title>Plasmids, circular viruses and viroids from rat gut.</title>
        <authorList>
            <person name="Jorgensen T.J."/>
            <person name="Hansen M.A."/>
            <person name="Xu Z."/>
            <person name="Tabak M.A."/>
            <person name="Sorensen S.J."/>
            <person name="Hansen L.H."/>
        </authorList>
    </citation>
    <scope>NUCLEOTIDE SEQUENCE</scope>
    <source>
        <plasmid evidence="1">pRGFK1346</plasmid>
    </source>
</reference>
<accession>A0A0H5Q6G8</accession>
<organism evidence="1">
    <name type="scientific">uncultured prokaryote</name>
    <dbReference type="NCBI Taxonomy" id="198431"/>
    <lineage>
        <taxon>unclassified sequences</taxon>
        <taxon>environmental samples</taxon>
    </lineage>
</organism>
<reference evidence="1" key="1">
    <citation type="submission" date="2015-06" db="EMBL/GenBank/DDBJ databases">
        <authorList>
            <person name="Joergensen T."/>
        </authorList>
    </citation>
    <scope>NUCLEOTIDE SEQUENCE</scope>
    <source>
        <plasmid evidence="1">pRGFK1346</plasmid>
    </source>
</reference>
<protein>
    <submittedName>
        <fullName evidence="1">Uncharacterized protein</fullName>
    </submittedName>
</protein>